<evidence type="ECO:0000256" key="3">
    <source>
        <dbReference type="ARBA" id="ARBA00012146"/>
    </source>
</evidence>
<keyword evidence="4" id="KW-0479">Metal-binding</keyword>
<dbReference type="InterPro" id="IPR004097">
    <property type="entry name" value="DHHA2"/>
</dbReference>
<dbReference type="PANTHER" id="PTHR12112:SF22">
    <property type="entry name" value="MANGANESE-DEPENDENT INORGANIC PYROPHOSPHATASE-RELATED"/>
    <property type="match status" value="1"/>
</dbReference>
<proteinExistence type="predicted"/>
<dbReference type="RefSeq" id="WP_264487775.1">
    <property type="nucleotide sequence ID" value="NZ_JAPDDT010000005.1"/>
</dbReference>
<evidence type="ECO:0000313" key="11">
    <source>
        <dbReference type="EMBL" id="MCW1923666.1"/>
    </source>
</evidence>
<name>A0ABT3GJK8_9BACT</name>
<dbReference type="Pfam" id="PF02833">
    <property type="entry name" value="DHHA2"/>
    <property type="match status" value="1"/>
</dbReference>
<dbReference type="Proteomes" id="UP001320876">
    <property type="component" value="Unassembled WGS sequence"/>
</dbReference>
<evidence type="ECO:0000256" key="2">
    <source>
        <dbReference type="ARBA" id="ARBA00011643"/>
    </source>
</evidence>
<dbReference type="SMART" id="SM01131">
    <property type="entry name" value="DHHA2"/>
    <property type="match status" value="1"/>
</dbReference>
<dbReference type="Gene3D" id="3.40.1390.20">
    <property type="entry name" value="HprK N-terminal domain-like"/>
    <property type="match status" value="1"/>
</dbReference>
<dbReference type="EMBL" id="JAPDDT010000005">
    <property type="protein sequence ID" value="MCW1923666.1"/>
    <property type="molecule type" value="Genomic_DNA"/>
</dbReference>
<dbReference type="InterPro" id="IPR038222">
    <property type="entry name" value="DHHA2_dom_sf"/>
</dbReference>
<keyword evidence="6" id="KW-0464">Manganese</keyword>
<dbReference type="SUPFAM" id="SSF54631">
    <property type="entry name" value="CBS-domain pair"/>
    <property type="match status" value="1"/>
</dbReference>
<dbReference type="InterPro" id="IPR000644">
    <property type="entry name" value="CBS_dom"/>
</dbReference>
<dbReference type="Gene3D" id="3.10.310.20">
    <property type="entry name" value="DHHA2 domain"/>
    <property type="match status" value="1"/>
</dbReference>
<evidence type="ECO:0000256" key="8">
    <source>
        <dbReference type="ARBA" id="ARBA00047820"/>
    </source>
</evidence>
<dbReference type="Pfam" id="PF01368">
    <property type="entry name" value="DHH"/>
    <property type="match status" value="1"/>
</dbReference>
<sequence length="543" mass="58993">MTSAETPLMVIGHKNPDTDSICSAIAYAHYKREVAGVPAVPYRAGSLNPQTAFVLEHFGVPHPELATTLLPQLSDIMIQGPDLLLLTEDDTIGTAQEIITQRRFAFLPVIGSEGKYAGKISSLRLAGLLGDLADLGRGPELSLCFRSFVESIAGKVVCGEPPATFHGRVWLPGLGESSPDSAAPSLAVLPSSGEVHAIDKADVLVICGTDDLDADLTAMLRTRADCVVTTTLHALEVSTRLCLSRPLRDFIERQYPTFKPYDLVRDVQKEIRKSNEGGFSVVDDDGYIRGVVTRLSFLTPWRFRVALVDHNEPSQCVDGIEEACIEEIIDHHRLGHRRTDQPITFINKVVGCTATIIAEMYRNARCEPPPAIAGLMLAAILSDTVILQSPTTTPLDREMADWLATLANEDAAAFGATMFAAGCAVDGMEPGTAVRQDLKIYEEGGWKLAVSQMETVGFDVFKGMSEDLAAELDRAREEGSCHFSCLMVTDITSSTSLLLCSGEGKIIDAITYPRVGENLFEMAGVLSRKKQMMPYFAELLRQG</sequence>
<dbReference type="InterPro" id="IPR038763">
    <property type="entry name" value="DHH_sf"/>
</dbReference>
<dbReference type="PANTHER" id="PTHR12112">
    <property type="entry name" value="BNIP - RELATED"/>
    <property type="match status" value="1"/>
</dbReference>
<dbReference type="Gene3D" id="3.90.1640.10">
    <property type="entry name" value="inorganic pyrophosphatase (n-terminal core)"/>
    <property type="match status" value="1"/>
</dbReference>
<evidence type="ECO:0000256" key="1">
    <source>
        <dbReference type="ARBA" id="ARBA00001936"/>
    </source>
</evidence>
<evidence type="ECO:0000313" key="12">
    <source>
        <dbReference type="Proteomes" id="UP001320876"/>
    </source>
</evidence>
<feature type="domain" description="CBS" evidence="10">
    <location>
        <begin position="77"/>
        <end position="135"/>
    </location>
</feature>
<protein>
    <recommendedName>
        <fullName evidence="3">inorganic diphosphatase</fullName>
        <ecNumber evidence="3">3.6.1.1</ecNumber>
    </recommendedName>
    <alternativeName>
        <fullName evidence="7">Pyrophosphate phospho-hydrolase</fullName>
    </alternativeName>
</protein>
<evidence type="ECO:0000256" key="4">
    <source>
        <dbReference type="ARBA" id="ARBA00022723"/>
    </source>
</evidence>
<evidence type="ECO:0000256" key="7">
    <source>
        <dbReference type="ARBA" id="ARBA00032535"/>
    </source>
</evidence>
<dbReference type="SUPFAM" id="SSF64182">
    <property type="entry name" value="DHH phosphoesterases"/>
    <property type="match status" value="1"/>
</dbReference>
<dbReference type="Pfam" id="PF00571">
    <property type="entry name" value="CBS"/>
    <property type="match status" value="2"/>
</dbReference>
<evidence type="ECO:0000259" key="10">
    <source>
        <dbReference type="PROSITE" id="PS51371"/>
    </source>
</evidence>
<dbReference type="InterPro" id="IPR028979">
    <property type="entry name" value="Ser_kin/Pase_Hpr-like_N_sf"/>
</dbReference>
<keyword evidence="9" id="KW-0129">CBS domain</keyword>
<keyword evidence="12" id="KW-1185">Reference proteome</keyword>
<dbReference type="InterPro" id="IPR046342">
    <property type="entry name" value="CBS_dom_sf"/>
</dbReference>
<comment type="subunit">
    <text evidence="2">Homohexamer.</text>
</comment>
<dbReference type="InterPro" id="IPR001667">
    <property type="entry name" value="DDH_dom"/>
</dbReference>
<dbReference type="PROSITE" id="PS51371">
    <property type="entry name" value="CBS"/>
    <property type="match status" value="1"/>
</dbReference>
<comment type="catalytic activity">
    <reaction evidence="8">
        <text>diphosphate + H2O = 2 phosphate + H(+)</text>
        <dbReference type="Rhea" id="RHEA:24576"/>
        <dbReference type="ChEBI" id="CHEBI:15377"/>
        <dbReference type="ChEBI" id="CHEBI:15378"/>
        <dbReference type="ChEBI" id="CHEBI:33019"/>
        <dbReference type="ChEBI" id="CHEBI:43474"/>
        <dbReference type="EC" id="3.6.1.1"/>
    </reaction>
</comment>
<accession>A0ABT3GJK8</accession>
<comment type="cofactor">
    <cofactor evidence="1">
        <name>Mn(2+)</name>
        <dbReference type="ChEBI" id="CHEBI:29035"/>
    </cofactor>
</comment>
<keyword evidence="5 11" id="KW-0378">Hydrolase</keyword>
<dbReference type="EC" id="3.6.1.1" evidence="3"/>
<comment type="caution">
    <text evidence="11">The sequence shown here is derived from an EMBL/GenBank/DDBJ whole genome shotgun (WGS) entry which is preliminary data.</text>
</comment>
<evidence type="ECO:0000256" key="5">
    <source>
        <dbReference type="ARBA" id="ARBA00022801"/>
    </source>
</evidence>
<dbReference type="NCBIfam" id="NF011443">
    <property type="entry name" value="PRK14869.1-5"/>
    <property type="match status" value="1"/>
</dbReference>
<dbReference type="Gene3D" id="3.10.580.10">
    <property type="entry name" value="CBS-domain"/>
    <property type="match status" value="1"/>
</dbReference>
<organism evidence="11 12">
    <name type="scientific">Luteolibacter arcticus</name>
    <dbReference type="NCBI Taxonomy" id="1581411"/>
    <lineage>
        <taxon>Bacteria</taxon>
        <taxon>Pseudomonadati</taxon>
        <taxon>Verrucomicrobiota</taxon>
        <taxon>Verrucomicrobiia</taxon>
        <taxon>Verrucomicrobiales</taxon>
        <taxon>Verrucomicrobiaceae</taxon>
        <taxon>Luteolibacter</taxon>
    </lineage>
</organism>
<evidence type="ECO:0000256" key="9">
    <source>
        <dbReference type="PROSITE-ProRule" id="PRU00703"/>
    </source>
</evidence>
<gene>
    <name evidence="11" type="ORF">OKA05_13960</name>
</gene>
<reference evidence="11 12" key="1">
    <citation type="submission" date="2022-10" db="EMBL/GenBank/DDBJ databases">
        <title>Luteolibacter arcticus strain CCTCC AB 2014275, whole genome shotgun sequencing project.</title>
        <authorList>
            <person name="Zhao G."/>
            <person name="Shen L."/>
        </authorList>
    </citation>
    <scope>NUCLEOTIDE SEQUENCE [LARGE SCALE GENOMIC DNA]</scope>
    <source>
        <strain evidence="11 12">CCTCC AB 2014275</strain>
    </source>
</reference>
<dbReference type="GO" id="GO:0004427">
    <property type="term" value="F:inorganic diphosphate phosphatase activity"/>
    <property type="evidence" value="ECO:0007669"/>
    <property type="project" value="UniProtKB-EC"/>
</dbReference>
<evidence type="ECO:0000256" key="6">
    <source>
        <dbReference type="ARBA" id="ARBA00023211"/>
    </source>
</evidence>